<gene>
    <name evidence="8" type="ORF">K8V16_08725</name>
</gene>
<proteinExistence type="predicted"/>
<sequence>MSRTPKDHVHQGKHGRNDRCAPASPNADTIGSAARPSDSTPFLGASSRERERHASGKPPRRPNFITRSVNRWCNRLLGAVSERSLTGQEAEYAAHRTTRDYVWNTVGVGTWGMVFPILTIVVTQLAGVEQAGMFSLAFITALMLMFVGNYGVRTYQASDLDEEHSFADYQANRWITCALMLAAGAAYCSIRGYAGDMLVISGGVYVYKMIDALADVYEGRLQQADKLYLAGISQAFRSLTVLFVFSLALLVTRNLPIACVIMAVVAVATFLFLTLPLTLFETPKSRRASLSSVATLFKQCFPLFVALFMYNLIDNMPKFVMEGVLSYDNQLYFNALYFPAHAILLTAGFVYKPLTMRMAQAWADPSKRKKFNIIIVAIFAMIVVLTGAVMLLMSWIGIPVMGFLYGLDFEQFRELALIMLAAGGVTAAIEFLYQVITVLRRQRAVTKLYLITFGFSLFVPVLLVNFTGLPGAVIGYLIVMCILLVLLFWEYLRIRAALAREDAAREEAHATGRHLRPSEARAQRERRERVHAKWDTNPRDDVPSDEAVDLAGGRARHGRHVANRPWDDDEFAEG</sequence>
<comment type="caution">
    <text evidence="8">The sequence shown here is derived from an EMBL/GenBank/DDBJ whole genome shotgun (WGS) entry which is preliminary data.</text>
</comment>
<evidence type="ECO:0000256" key="3">
    <source>
        <dbReference type="ARBA" id="ARBA00022692"/>
    </source>
</evidence>
<evidence type="ECO:0000256" key="5">
    <source>
        <dbReference type="ARBA" id="ARBA00023136"/>
    </source>
</evidence>
<evidence type="ECO:0000313" key="9">
    <source>
        <dbReference type="Proteomes" id="UP000789325"/>
    </source>
</evidence>
<evidence type="ECO:0000256" key="6">
    <source>
        <dbReference type="SAM" id="MobiDB-lite"/>
    </source>
</evidence>
<dbReference type="EMBL" id="DYZL01000183">
    <property type="protein sequence ID" value="HJH43870.1"/>
    <property type="molecule type" value="Genomic_DNA"/>
</dbReference>
<keyword evidence="3 7" id="KW-0812">Transmembrane</keyword>
<feature type="transmembrane region" description="Helical" evidence="7">
    <location>
        <begin position="101"/>
        <end position="126"/>
    </location>
</feature>
<evidence type="ECO:0000256" key="1">
    <source>
        <dbReference type="ARBA" id="ARBA00004651"/>
    </source>
</evidence>
<dbReference type="PANTHER" id="PTHR30250:SF11">
    <property type="entry name" value="O-ANTIGEN TRANSPORTER-RELATED"/>
    <property type="match status" value="1"/>
</dbReference>
<feature type="compositionally biased region" description="Basic and acidic residues" evidence="6">
    <location>
        <begin position="509"/>
        <end position="542"/>
    </location>
</feature>
<feature type="transmembrane region" description="Helical" evidence="7">
    <location>
        <begin position="292"/>
        <end position="311"/>
    </location>
</feature>
<evidence type="ECO:0000256" key="7">
    <source>
        <dbReference type="SAM" id="Phobius"/>
    </source>
</evidence>
<evidence type="ECO:0000256" key="2">
    <source>
        <dbReference type="ARBA" id="ARBA00022475"/>
    </source>
</evidence>
<dbReference type="GO" id="GO:0005886">
    <property type="term" value="C:plasma membrane"/>
    <property type="evidence" value="ECO:0007669"/>
    <property type="project" value="UniProtKB-SubCell"/>
</dbReference>
<keyword evidence="2" id="KW-1003">Cell membrane</keyword>
<feature type="transmembrane region" description="Helical" evidence="7">
    <location>
        <begin position="132"/>
        <end position="152"/>
    </location>
</feature>
<organism evidence="8 9">
    <name type="scientific">Rubneribacter badeniensis</name>
    <dbReference type="NCBI Taxonomy" id="2070688"/>
    <lineage>
        <taxon>Bacteria</taxon>
        <taxon>Bacillati</taxon>
        <taxon>Actinomycetota</taxon>
        <taxon>Coriobacteriia</taxon>
        <taxon>Eggerthellales</taxon>
        <taxon>Eggerthellaceae</taxon>
        <taxon>Rubneribacter</taxon>
    </lineage>
</organism>
<feature type="transmembrane region" description="Helical" evidence="7">
    <location>
        <begin position="416"/>
        <end position="436"/>
    </location>
</feature>
<evidence type="ECO:0000313" key="8">
    <source>
        <dbReference type="EMBL" id="HJH43870.1"/>
    </source>
</evidence>
<feature type="region of interest" description="Disordered" evidence="6">
    <location>
        <begin position="509"/>
        <end position="574"/>
    </location>
</feature>
<keyword evidence="5 7" id="KW-0472">Membrane</keyword>
<feature type="transmembrane region" description="Helical" evidence="7">
    <location>
        <begin position="255"/>
        <end position="280"/>
    </location>
</feature>
<keyword evidence="4 7" id="KW-1133">Transmembrane helix</keyword>
<feature type="transmembrane region" description="Helical" evidence="7">
    <location>
        <begin position="331"/>
        <end position="351"/>
    </location>
</feature>
<accession>A0A9D2VL72</accession>
<feature type="transmembrane region" description="Helical" evidence="7">
    <location>
        <begin position="371"/>
        <end position="396"/>
    </location>
</feature>
<feature type="region of interest" description="Disordered" evidence="6">
    <location>
        <begin position="1"/>
        <end position="64"/>
    </location>
</feature>
<reference evidence="8" key="2">
    <citation type="submission" date="2021-09" db="EMBL/GenBank/DDBJ databases">
        <authorList>
            <person name="Gilroy R."/>
        </authorList>
    </citation>
    <scope>NUCLEOTIDE SEQUENCE</scope>
    <source>
        <strain evidence="8">USAMLcec12-2067</strain>
    </source>
</reference>
<comment type="subcellular location">
    <subcellularLocation>
        <location evidence="1">Cell membrane</location>
        <topology evidence="1">Multi-pass membrane protein</topology>
    </subcellularLocation>
</comment>
<dbReference type="PANTHER" id="PTHR30250">
    <property type="entry name" value="PST FAMILY PREDICTED COLANIC ACID TRANSPORTER"/>
    <property type="match status" value="1"/>
</dbReference>
<feature type="transmembrane region" description="Helical" evidence="7">
    <location>
        <begin position="227"/>
        <end position="249"/>
    </location>
</feature>
<protein>
    <submittedName>
        <fullName evidence="8">Lipopolysaccharide biosynthesis protein</fullName>
    </submittedName>
</protein>
<dbReference type="Proteomes" id="UP000789325">
    <property type="component" value="Unassembled WGS sequence"/>
</dbReference>
<feature type="transmembrane region" description="Helical" evidence="7">
    <location>
        <begin position="473"/>
        <end position="492"/>
    </location>
</feature>
<reference evidence="8" key="1">
    <citation type="journal article" date="2021" name="PeerJ">
        <title>Extensive microbial diversity within the chicken gut microbiome revealed by metagenomics and culture.</title>
        <authorList>
            <person name="Gilroy R."/>
            <person name="Ravi A."/>
            <person name="Getino M."/>
            <person name="Pursley I."/>
            <person name="Horton D.L."/>
            <person name="Alikhan N.F."/>
            <person name="Baker D."/>
            <person name="Gharbi K."/>
            <person name="Hall N."/>
            <person name="Watson M."/>
            <person name="Adriaenssens E.M."/>
            <person name="Foster-Nyarko E."/>
            <person name="Jarju S."/>
            <person name="Secka A."/>
            <person name="Antonio M."/>
            <person name="Oren A."/>
            <person name="Chaudhuri R.R."/>
            <person name="La Ragione R."/>
            <person name="Hildebrand F."/>
            <person name="Pallen M.J."/>
        </authorList>
    </citation>
    <scope>NUCLEOTIDE SEQUENCE</scope>
    <source>
        <strain evidence="8">USAMLcec12-2067</strain>
    </source>
</reference>
<dbReference type="InterPro" id="IPR050833">
    <property type="entry name" value="Poly_Biosynth_Transport"/>
</dbReference>
<feature type="compositionally biased region" description="Basic and acidic residues" evidence="6">
    <location>
        <begin position="1"/>
        <end position="19"/>
    </location>
</feature>
<dbReference type="AlphaFoldDB" id="A0A9D2VL72"/>
<name>A0A9D2VL72_9ACTN</name>
<evidence type="ECO:0000256" key="4">
    <source>
        <dbReference type="ARBA" id="ARBA00022989"/>
    </source>
</evidence>
<feature type="transmembrane region" description="Helical" evidence="7">
    <location>
        <begin position="448"/>
        <end position="467"/>
    </location>
</feature>